<dbReference type="GO" id="GO:0034462">
    <property type="term" value="P:small-subunit processome assembly"/>
    <property type="evidence" value="ECO:0007669"/>
    <property type="project" value="TreeGrafter"/>
</dbReference>
<feature type="region of interest" description="Disordered" evidence="7">
    <location>
        <begin position="164"/>
        <end position="188"/>
    </location>
</feature>
<evidence type="ECO:0000256" key="2">
    <source>
        <dbReference type="ARBA" id="ARBA00005819"/>
    </source>
</evidence>
<gene>
    <name evidence="8" type="ORF">EJ03DRAFT_329054</name>
</gene>
<evidence type="ECO:0000256" key="4">
    <source>
        <dbReference type="ARBA" id="ARBA00023242"/>
    </source>
</evidence>
<comment type="subcellular location">
    <subcellularLocation>
        <location evidence="1">Nucleus</location>
        <location evidence="1">Nucleolus</location>
    </subcellularLocation>
</comment>
<keyword evidence="4" id="KW-0539">Nucleus</keyword>
<evidence type="ECO:0000313" key="8">
    <source>
        <dbReference type="EMBL" id="KAF2767581.1"/>
    </source>
</evidence>
<proteinExistence type="inferred from homology"/>
<feature type="compositionally biased region" description="Basic and acidic residues" evidence="7">
    <location>
        <begin position="55"/>
        <end position="77"/>
    </location>
</feature>
<dbReference type="GO" id="GO:0005730">
    <property type="term" value="C:nucleolus"/>
    <property type="evidence" value="ECO:0007669"/>
    <property type="project" value="UniProtKB-SubCell"/>
</dbReference>
<dbReference type="SUPFAM" id="SSF54928">
    <property type="entry name" value="RNA-binding domain, RBD"/>
    <property type="match status" value="1"/>
</dbReference>
<comment type="function">
    <text evidence="5">Involved in the small subunit (SSU) processome assembly and function, and in the 18S rRNA synthesis. Required for the early cleavages at sites A0, A1 and A2.</text>
</comment>
<dbReference type="PANTHER" id="PTHR12311:SF7">
    <property type="entry name" value="ACTIVATOR OF BASAL TRANSCRIPTION 1"/>
    <property type="match status" value="1"/>
</dbReference>
<keyword evidence="3" id="KW-0694">RNA-binding</keyword>
<dbReference type="GO" id="GO:0000480">
    <property type="term" value="P:endonucleolytic cleavage in 5'-ETS of tricistronic rRNA transcript (SSU-rRNA, 5.8S rRNA, LSU-rRNA)"/>
    <property type="evidence" value="ECO:0007669"/>
    <property type="project" value="TreeGrafter"/>
</dbReference>
<evidence type="ECO:0000256" key="5">
    <source>
        <dbReference type="ARBA" id="ARBA00025024"/>
    </source>
</evidence>
<dbReference type="InterPro" id="IPR012677">
    <property type="entry name" value="Nucleotide-bd_a/b_plait_sf"/>
</dbReference>
<dbReference type="CDD" id="cd12263">
    <property type="entry name" value="RRM_ABT1_like"/>
    <property type="match status" value="1"/>
</dbReference>
<dbReference type="Proteomes" id="UP000799436">
    <property type="component" value="Unassembled WGS sequence"/>
</dbReference>
<dbReference type="GO" id="GO:0000472">
    <property type="term" value="P:endonucleolytic cleavage to generate mature 5'-end of SSU-rRNA from (SSU-rRNA, 5.8S rRNA, LSU-rRNA)"/>
    <property type="evidence" value="ECO:0007669"/>
    <property type="project" value="TreeGrafter"/>
</dbReference>
<dbReference type="GO" id="GO:0003723">
    <property type="term" value="F:RNA binding"/>
    <property type="evidence" value="ECO:0007669"/>
    <property type="project" value="UniProtKB-KW"/>
</dbReference>
<organism evidence="8 9">
    <name type="scientific">Teratosphaeria nubilosa</name>
    <dbReference type="NCBI Taxonomy" id="161662"/>
    <lineage>
        <taxon>Eukaryota</taxon>
        <taxon>Fungi</taxon>
        <taxon>Dikarya</taxon>
        <taxon>Ascomycota</taxon>
        <taxon>Pezizomycotina</taxon>
        <taxon>Dothideomycetes</taxon>
        <taxon>Dothideomycetidae</taxon>
        <taxon>Mycosphaerellales</taxon>
        <taxon>Teratosphaeriaceae</taxon>
        <taxon>Teratosphaeria</taxon>
    </lineage>
</organism>
<comment type="similarity">
    <text evidence="2">Belongs to the ESF2/ABP1 family.</text>
</comment>
<feature type="compositionally biased region" description="Basic and acidic residues" evidence="7">
    <location>
        <begin position="299"/>
        <end position="316"/>
    </location>
</feature>
<name>A0A6G1L3S8_9PEZI</name>
<keyword evidence="9" id="KW-1185">Reference proteome</keyword>
<dbReference type="GO" id="GO:0000447">
    <property type="term" value="P:endonucleolytic cleavage in ITS1 to separate SSU-rRNA from 5.8S rRNA and LSU-rRNA from tricistronic rRNA transcript (SSU-rRNA, 5.8S rRNA, LSU-rRNA)"/>
    <property type="evidence" value="ECO:0007669"/>
    <property type="project" value="TreeGrafter"/>
</dbReference>
<dbReference type="InterPro" id="IPR035979">
    <property type="entry name" value="RBD_domain_sf"/>
</dbReference>
<evidence type="ECO:0000256" key="3">
    <source>
        <dbReference type="ARBA" id="ARBA00022884"/>
    </source>
</evidence>
<reference evidence="8" key="1">
    <citation type="journal article" date="2020" name="Stud. Mycol.">
        <title>101 Dothideomycetes genomes: a test case for predicting lifestyles and emergence of pathogens.</title>
        <authorList>
            <person name="Haridas S."/>
            <person name="Albert R."/>
            <person name="Binder M."/>
            <person name="Bloem J."/>
            <person name="Labutti K."/>
            <person name="Salamov A."/>
            <person name="Andreopoulos B."/>
            <person name="Baker S."/>
            <person name="Barry K."/>
            <person name="Bills G."/>
            <person name="Bluhm B."/>
            <person name="Cannon C."/>
            <person name="Castanera R."/>
            <person name="Culley D."/>
            <person name="Daum C."/>
            <person name="Ezra D."/>
            <person name="Gonzalez J."/>
            <person name="Henrissat B."/>
            <person name="Kuo A."/>
            <person name="Liang C."/>
            <person name="Lipzen A."/>
            <person name="Lutzoni F."/>
            <person name="Magnuson J."/>
            <person name="Mondo S."/>
            <person name="Nolan M."/>
            <person name="Ohm R."/>
            <person name="Pangilinan J."/>
            <person name="Park H.-J."/>
            <person name="Ramirez L."/>
            <person name="Alfaro M."/>
            <person name="Sun H."/>
            <person name="Tritt A."/>
            <person name="Yoshinaga Y."/>
            <person name="Zwiers L.-H."/>
            <person name="Turgeon B."/>
            <person name="Goodwin S."/>
            <person name="Spatafora J."/>
            <person name="Crous P."/>
            <person name="Grigoriev I."/>
        </authorList>
    </citation>
    <scope>NUCLEOTIDE SEQUENCE</scope>
    <source>
        <strain evidence="8">CBS 116005</strain>
    </source>
</reference>
<accession>A0A6G1L3S8</accession>
<feature type="region of interest" description="Disordered" evidence="7">
    <location>
        <begin position="286"/>
        <end position="316"/>
    </location>
</feature>
<evidence type="ECO:0000313" key="9">
    <source>
        <dbReference type="Proteomes" id="UP000799436"/>
    </source>
</evidence>
<evidence type="ECO:0000256" key="1">
    <source>
        <dbReference type="ARBA" id="ARBA00004604"/>
    </source>
</evidence>
<dbReference type="AlphaFoldDB" id="A0A6G1L3S8"/>
<evidence type="ECO:0000256" key="6">
    <source>
        <dbReference type="ARBA" id="ARBA00032634"/>
    </source>
</evidence>
<protein>
    <recommendedName>
        <fullName evidence="6">18S rRNA factor 2</fullName>
    </recommendedName>
</protein>
<dbReference type="PANTHER" id="PTHR12311">
    <property type="entry name" value="ACTIVATOR OF BASAL TRANSCRIPTION 1"/>
    <property type="match status" value="1"/>
</dbReference>
<feature type="compositionally biased region" description="Basic and acidic residues" evidence="7">
    <location>
        <begin position="97"/>
        <end position="109"/>
    </location>
</feature>
<dbReference type="InterPro" id="IPR034353">
    <property type="entry name" value="ABT1/ESF2_RRM"/>
</dbReference>
<evidence type="ECO:0000256" key="7">
    <source>
        <dbReference type="SAM" id="MobiDB-lite"/>
    </source>
</evidence>
<dbReference type="OrthoDB" id="287393at2759"/>
<dbReference type="InterPro" id="IPR039119">
    <property type="entry name" value="ABT1/Esf2"/>
</dbReference>
<feature type="region of interest" description="Disordered" evidence="7">
    <location>
        <begin position="1"/>
        <end position="117"/>
    </location>
</feature>
<dbReference type="EMBL" id="ML995854">
    <property type="protein sequence ID" value="KAF2767581.1"/>
    <property type="molecule type" value="Genomic_DNA"/>
</dbReference>
<dbReference type="Gene3D" id="3.30.70.330">
    <property type="match status" value="1"/>
</dbReference>
<sequence>MSVRKRNEYLEGDESEEELGHGYDPGEDGRAAIGGRASKRRKRQGDNEDVESDGESFHSLEEDQDSKLKAKEAKTEGAPKGGAERLMLGNDFDEEVEHERSDKDVDDAKLPGQDVPKKIKTPKSVAAAEKAAKKSGVLYISRVPPFMKPQTLRHYLQPHAPKHGLGRIFLTPEDPTQRTSRLKQGGNKKKSYTDGWVEFVSKKEAKAAAEFLNGEIMGGKKGSFYYDDIWSVRYLKGFKWRDLTDQIANENAEREARMREEIRRTRKENKAFLEDVERGKMIAGMKRKGKGKVSGNMGRDFKQRKAQAREKIVKEDGQGGDELKRVLGKIF</sequence>